<dbReference type="FunFam" id="3.80.10.10:FF:000041">
    <property type="entry name" value="LRR receptor-like serine/threonine-protein kinase ERECTA"/>
    <property type="match status" value="1"/>
</dbReference>
<sequence length="402" mass="44551">MPLCPTDQSFALIQFKNSFSVPNENSFSLHCDKYHGIHSYPKTNSWINGTNCCSWDGITCGKITGQVTGIDLTCSHLQGNLNSNSSLFSLHHLQRLNLSCNDFSGSTISSKFGWFANMTHLNLTKSNFIGQVPYEISYLSKLVSLDLSRNGMMRLDDRIVDLHSNLLQGPLPIPPFGISSFSIAKNNFSGMIPSWICNVSSLKVLDLSHNNLSDLIPLCLGNLSDSLSVLDLRNNKFYGTIPETFVKGNYLRSLNLNGNQMEGKLPRSLVNCRHLEVLDLGNNKISDTFPHWLGNLPKLRVLVLQSNGFQGSIGNPKTNFAFTNLRMMDLAHNEFHGGLPKTYFKYLKAMMNASTEYGELKYIALRQGPKNGYTNGQAEFGPKEDATDVAEAAGMASDMQIT</sequence>
<dbReference type="Gene3D" id="3.80.10.10">
    <property type="entry name" value="Ribonuclease Inhibitor"/>
    <property type="match status" value="2"/>
</dbReference>
<keyword evidence="8" id="KW-1133">Transmembrane helix</keyword>
<keyword evidence="4" id="KW-0433">Leucine-rich repeat</keyword>
<keyword evidence="3" id="KW-1003">Cell membrane</keyword>
<organism evidence="13 14">
    <name type="scientific">Quercus lobata</name>
    <name type="common">Valley oak</name>
    <dbReference type="NCBI Taxonomy" id="97700"/>
    <lineage>
        <taxon>Eukaryota</taxon>
        <taxon>Viridiplantae</taxon>
        <taxon>Streptophyta</taxon>
        <taxon>Embryophyta</taxon>
        <taxon>Tracheophyta</taxon>
        <taxon>Spermatophyta</taxon>
        <taxon>Magnoliopsida</taxon>
        <taxon>eudicotyledons</taxon>
        <taxon>Gunneridae</taxon>
        <taxon>Pentapetalae</taxon>
        <taxon>rosids</taxon>
        <taxon>fabids</taxon>
        <taxon>Fagales</taxon>
        <taxon>Fagaceae</taxon>
        <taxon>Quercus</taxon>
    </lineage>
</organism>
<name>A0A7N2R3X2_QUELO</name>
<dbReference type="GO" id="GO:0005886">
    <property type="term" value="C:plasma membrane"/>
    <property type="evidence" value="ECO:0007669"/>
    <property type="project" value="UniProtKB-SubCell"/>
</dbReference>
<evidence type="ECO:0000256" key="6">
    <source>
        <dbReference type="ARBA" id="ARBA00022729"/>
    </source>
</evidence>
<keyword evidence="6" id="KW-0732">Signal</keyword>
<keyword evidence="14" id="KW-1185">Reference proteome</keyword>
<evidence type="ECO:0000256" key="1">
    <source>
        <dbReference type="ARBA" id="ARBA00004251"/>
    </source>
</evidence>
<evidence type="ECO:0000256" key="11">
    <source>
        <dbReference type="ARBA" id="ARBA00023180"/>
    </source>
</evidence>
<dbReference type="InParanoid" id="A0A7N2R3X2"/>
<dbReference type="InterPro" id="IPR046956">
    <property type="entry name" value="RLP23-like"/>
</dbReference>
<keyword evidence="10" id="KW-0675">Receptor</keyword>
<feature type="domain" description="Leucine-rich repeat-containing N-terminal plant-type" evidence="12">
    <location>
        <begin position="42"/>
        <end position="60"/>
    </location>
</feature>
<keyword evidence="5" id="KW-0812">Transmembrane</keyword>
<dbReference type="PRINTS" id="PR00019">
    <property type="entry name" value="LEURICHRPT"/>
</dbReference>
<reference evidence="13" key="2">
    <citation type="submission" date="2021-01" db="UniProtKB">
        <authorList>
            <consortium name="EnsemblPlants"/>
        </authorList>
    </citation>
    <scope>IDENTIFICATION</scope>
</reference>
<dbReference type="Pfam" id="PF13855">
    <property type="entry name" value="LRR_8"/>
    <property type="match status" value="1"/>
</dbReference>
<evidence type="ECO:0000256" key="4">
    <source>
        <dbReference type="ARBA" id="ARBA00022614"/>
    </source>
</evidence>
<comment type="subcellular location">
    <subcellularLocation>
        <location evidence="1">Cell membrane</location>
        <topology evidence="1">Single-pass type I membrane protein</topology>
    </subcellularLocation>
</comment>
<protein>
    <recommendedName>
        <fullName evidence="12">Leucine-rich repeat-containing N-terminal plant-type domain-containing protein</fullName>
    </recommendedName>
</protein>
<evidence type="ECO:0000256" key="8">
    <source>
        <dbReference type="ARBA" id="ARBA00022989"/>
    </source>
</evidence>
<dbReference type="InterPro" id="IPR013210">
    <property type="entry name" value="LRR_N_plant-typ"/>
</dbReference>
<evidence type="ECO:0000256" key="10">
    <source>
        <dbReference type="ARBA" id="ARBA00023170"/>
    </source>
</evidence>
<dbReference type="PANTHER" id="PTHR48061">
    <property type="entry name" value="LEUCINE-RICH REPEAT RECEPTOR PROTEIN KINASE EMS1-LIKE-RELATED"/>
    <property type="match status" value="1"/>
</dbReference>
<evidence type="ECO:0000256" key="3">
    <source>
        <dbReference type="ARBA" id="ARBA00022475"/>
    </source>
</evidence>
<dbReference type="Proteomes" id="UP000594261">
    <property type="component" value="Chromosome 4"/>
</dbReference>
<dbReference type="Gramene" id="QL04p091829:mrna">
    <property type="protein sequence ID" value="QL04p091829:mrna"/>
    <property type="gene ID" value="QL04p091829"/>
</dbReference>
<dbReference type="SMART" id="SM00369">
    <property type="entry name" value="LRR_TYP"/>
    <property type="match status" value="4"/>
</dbReference>
<feature type="domain" description="Leucine-rich repeat-containing N-terminal plant-type" evidence="12">
    <location>
        <begin position="7"/>
        <end position="22"/>
    </location>
</feature>
<dbReference type="EMBL" id="LRBV02000004">
    <property type="status" value="NOT_ANNOTATED_CDS"/>
    <property type="molecule type" value="Genomic_DNA"/>
</dbReference>
<dbReference type="SUPFAM" id="SSF52058">
    <property type="entry name" value="L domain-like"/>
    <property type="match status" value="1"/>
</dbReference>
<accession>A0A7N2R3X2</accession>
<dbReference type="Pfam" id="PF13516">
    <property type="entry name" value="LRR_6"/>
    <property type="match status" value="1"/>
</dbReference>
<dbReference type="Pfam" id="PF00560">
    <property type="entry name" value="LRR_1"/>
    <property type="match status" value="1"/>
</dbReference>
<dbReference type="OMA" id="FANHEGN"/>
<dbReference type="InterPro" id="IPR032675">
    <property type="entry name" value="LRR_dom_sf"/>
</dbReference>
<evidence type="ECO:0000259" key="12">
    <source>
        <dbReference type="Pfam" id="PF08263"/>
    </source>
</evidence>
<dbReference type="AlphaFoldDB" id="A0A7N2R3X2"/>
<comment type="similarity">
    <text evidence="2">Belongs to the RLP family.</text>
</comment>
<dbReference type="PROSITE" id="PS51450">
    <property type="entry name" value="LRR"/>
    <property type="match status" value="1"/>
</dbReference>
<keyword evidence="7" id="KW-0677">Repeat</keyword>
<dbReference type="PANTHER" id="PTHR48061:SF36">
    <property type="entry name" value="RECEPTOR-LIKE PROTEIN 12"/>
    <property type="match status" value="1"/>
</dbReference>
<proteinExistence type="inferred from homology"/>
<dbReference type="EnsemblPlants" id="QL04p091829:mrna">
    <property type="protein sequence ID" value="QL04p091829:mrna"/>
    <property type="gene ID" value="QL04p091829"/>
</dbReference>
<evidence type="ECO:0000256" key="2">
    <source>
        <dbReference type="ARBA" id="ARBA00009592"/>
    </source>
</evidence>
<evidence type="ECO:0000313" key="14">
    <source>
        <dbReference type="Proteomes" id="UP000594261"/>
    </source>
</evidence>
<dbReference type="InterPro" id="IPR001611">
    <property type="entry name" value="Leu-rich_rpt"/>
</dbReference>
<dbReference type="Pfam" id="PF08263">
    <property type="entry name" value="LRRNT_2"/>
    <property type="match status" value="2"/>
</dbReference>
<keyword evidence="11" id="KW-0325">Glycoprotein</keyword>
<evidence type="ECO:0000256" key="5">
    <source>
        <dbReference type="ARBA" id="ARBA00022692"/>
    </source>
</evidence>
<dbReference type="InterPro" id="IPR003591">
    <property type="entry name" value="Leu-rich_rpt_typical-subtyp"/>
</dbReference>
<reference evidence="13 14" key="1">
    <citation type="journal article" date="2016" name="G3 (Bethesda)">
        <title>First Draft Assembly and Annotation of the Genome of a California Endemic Oak Quercus lobata Nee (Fagaceae).</title>
        <authorList>
            <person name="Sork V.L."/>
            <person name="Fitz-Gibbon S.T."/>
            <person name="Puiu D."/>
            <person name="Crepeau M."/>
            <person name="Gugger P.F."/>
            <person name="Sherman R."/>
            <person name="Stevens K."/>
            <person name="Langley C.H."/>
            <person name="Pellegrini M."/>
            <person name="Salzberg S.L."/>
        </authorList>
    </citation>
    <scope>NUCLEOTIDE SEQUENCE [LARGE SCALE GENOMIC DNA]</scope>
    <source>
        <strain evidence="13 14">cv. SW786</strain>
    </source>
</reference>
<evidence type="ECO:0000256" key="7">
    <source>
        <dbReference type="ARBA" id="ARBA00022737"/>
    </source>
</evidence>
<keyword evidence="9" id="KW-0472">Membrane</keyword>
<evidence type="ECO:0000256" key="9">
    <source>
        <dbReference type="ARBA" id="ARBA00023136"/>
    </source>
</evidence>
<evidence type="ECO:0000313" key="13">
    <source>
        <dbReference type="EnsemblPlants" id="QL04p091829:mrna"/>
    </source>
</evidence>